<protein>
    <recommendedName>
        <fullName evidence="2">Myb/SANT-like DNA-binding domain-containing protein</fullName>
    </recommendedName>
</protein>
<reference evidence="3" key="2">
    <citation type="submission" date="2023-06" db="EMBL/GenBank/DDBJ databases">
        <authorList>
            <person name="Ma L."/>
            <person name="Liu K.-W."/>
            <person name="Li Z."/>
            <person name="Hsiao Y.-Y."/>
            <person name="Qi Y."/>
            <person name="Fu T."/>
            <person name="Tang G."/>
            <person name="Zhang D."/>
            <person name="Sun W.-H."/>
            <person name="Liu D.-K."/>
            <person name="Li Y."/>
            <person name="Chen G.-Z."/>
            <person name="Liu X.-D."/>
            <person name="Liao X.-Y."/>
            <person name="Jiang Y.-T."/>
            <person name="Yu X."/>
            <person name="Hao Y."/>
            <person name="Huang J."/>
            <person name="Zhao X.-W."/>
            <person name="Ke S."/>
            <person name="Chen Y.-Y."/>
            <person name="Wu W.-L."/>
            <person name="Hsu J.-L."/>
            <person name="Lin Y.-F."/>
            <person name="Huang M.-D."/>
            <person name="Li C.-Y."/>
            <person name="Huang L."/>
            <person name="Wang Z.-W."/>
            <person name="Zhao X."/>
            <person name="Zhong W.-Y."/>
            <person name="Peng D.-H."/>
            <person name="Ahmad S."/>
            <person name="Lan S."/>
            <person name="Zhang J.-S."/>
            <person name="Tsai W.-C."/>
            <person name="Van De Peer Y."/>
            <person name="Liu Z.-J."/>
        </authorList>
    </citation>
    <scope>NUCLEOTIDE SEQUENCE</scope>
    <source>
        <strain evidence="3">CP</strain>
        <tissue evidence="3">Leaves</tissue>
    </source>
</reference>
<gene>
    <name evidence="3" type="ORF">QJS10_CPA10g01015</name>
</gene>
<feature type="region of interest" description="Disordered" evidence="1">
    <location>
        <begin position="1"/>
        <end position="33"/>
    </location>
</feature>
<proteinExistence type="predicted"/>
<evidence type="ECO:0000313" key="3">
    <source>
        <dbReference type="EMBL" id="KAK1306184.1"/>
    </source>
</evidence>
<organism evidence="3 4">
    <name type="scientific">Acorus calamus</name>
    <name type="common">Sweet flag</name>
    <dbReference type="NCBI Taxonomy" id="4465"/>
    <lineage>
        <taxon>Eukaryota</taxon>
        <taxon>Viridiplantae</taxon>
        <taxon>Streptophyta</taxon>
        <taxon>Embryophyta</taxon>
        <taxon>Tracheophyta</taxon>
        <taxon>Spermatophyta</taxon>
        <taxon>Magnoliopsida</taxon>
        <taxon>Liliopsida</taxon>
        <taxon>Acoraceae</taxon>
        <taxon>Acorus</taxon>
    </lineage>
</organism>
<dbReference type="PANTHER" id="PTHR31307:SF49">
    <property type="entry name" value="ALCOHOL DEHYDROGENASE TRANSCRIPTION FACTOR MYB_SANT-LIKE FAMILY PROTEIN"/>
    <property type="match status" value="1"/>
</dbReference>
<dbReference type="Gene3D" id="1.10.10.60">
    <property type="entry name" value="Homeodomain-like"/>
    <property type="match status" value="1"/>
</dbReference>
<dbReference type="AlphaFoldDB" id="A0AAV9DYL4"/>
<dbReference type="InterPro" id="IPR044823">
    <property type="entry name" value="ASIL1/2-like"/>
</dbReference>
<comment type="caution">
    <text evidence="3">The sequence shown here is derived from an EMBL/GenBank/DDBJ whole genome shotgun (WGS) entry which is preliminary data.</text>
</comment>
<dbReference type="Pfam" id="PF13837">
    <property type="entry name" value="Myb_DNA-bind_4"/>
    <property type="match status" value="1"/>
</dbReference>
<dbReference type="Proteomes" id="UP001180020">
    <property type="component" value="Unassembled WGS sequence"/>
</dbReference>
<name>A0AAV9DYL4_ACOCL</name>
<dbReference type="PANTHER" id="PTHR31307">
    <property type="entry name" value="TRIHELIX TRANSCRIPTION FACTOR ASIL2"/>
    <property type="match status" value="1"/>
</dbReference>
<evidence type="ECO:0000313" key="4">
    <source>
        <dbReference type="Proteomes" id="UP001180020"/>
    </source>
</evidence>
<dbReference type="SUPFAM" id="SSF101447">
    <property type="entry name" value="Formin homology 2 domain (FH2 domain)"/>
    <property type="match status" value="1"/>
</dbReference>
<feature type="domain" description="Myb/SANT-like DNA-binding" evidence="2">
    <location>
        <begin position="32"/>
        <end position="120"/>
    </location>
</feature>
<accession>A0AAV9DYL4</accession>
<evidence type="ECO:0000259" key="2">
    <source>
        <dbReference type="Pfam" id="PF13837"/>
    </source>
</evidence>
<sequence>MSASPKDPPPPPSSSSPPPPPPPPSSRRPPPPCWTHEETLALIESYIDKWDSLRRSHLSLADWQSVADTVADRCSGPPAKKKTLIQCKHKMEKLRRRYRSEKEKRPTSSSWVYFRLMDSMGIVVPSPSPAAAAVPAQTPNSSSSDDDDDHQPRASPPPSQRRSGSGLGELAAAMRMVTGGYVRMERTKMEAVREMEERSSSNDPPPPSFWTHVETVSLIENYSEKWQSLDRGDLSVADWQSVADSIAWQCEQDTLCMNKVEELLKRSFDV</sequence>
<dbReference type="InterPro" id="IPR044822">
    <property type="entry name" value="Myb_DNA-bind_4"/>
</dbReference>
<keyword evidence="4" id="KW-1185">Reference proteome</keyword>
<reference evidence="3" key="1">
    <citation type="journal article" date="2023" name="Nat. Commun.">
        <title>Diploid and tetraploid genomes of Acorus and the evolution of monocots.</title>
        <authorList>
            <person name="Ma L."/>
            <person name="Liu K.W."/>
            <person name="Li Z."/>
            <person name="Hsiao Y.Y."/>
            <person name="Qi Y."/>
            <person name="Fu T."/>
            <person name="Tang G.D."/>
            <person name="Zhang D."/>
            <person name="Sun W.H."/>
            <person name="Liu D.K."/>
            <person name="Li Y."/>
            <person name="Chen G.Z."/>
            <person name="Liu X.D."/>
            <person name="Liao X.Y."/>
            <person name="Jiang Y.T."/>
            <person name="Yu X."/>
            <person name="Hao Y."/>
            <person name="Huang J."/>
            <person name="Zhao X.W."/>
            <person name="Ke S."/>
            <person name="Chen Y.Y."/>
            <person name="Wu W.L."/>
            <person name="Hsu J.L."/>
            <person name="Lin Y.F."/>
            <person name="Huang M.D."/>
            <person name="Li C.Y."/>
            <person name="Huang L."/>
            <person name="Wang Z.W."/>
            <person name="Zhao X."/>
            <person name="Zhong W.Y."/>
            <person name="Peng D.H."/>
            <person name="Ahmad S."/>
            <person name="Lan S."/>
            <person name="Zhang J.S."/>
            <person name="Tsai W.C."/>
            <person name="Van de Peer Y."/>
            <person name="Liu Z.J."/>
        </authorList>
    </citation>
    <scope>NUCLEOTIDE SEQUENCE</scope>
    <source>
        <strain evidence="3">CP</strain>
    </source>
</reference>
<evidence type="ECO:0000256" key="1">
    <source>
        <dbReference type="SAM" id="MobiDB-lite"/>
    </source>
</evidence>
<dbReference type="EMBL" id="JAUJYO010000010">
    <property type="protein sequence ID" value="KAK1306184.1"/>
    <property type="molecule type" value="Genomic_DNA"/>
</dbReference>
<feature type="region of interest" description="Disordered" evidence="1">
    <location>
        <begin position="128"/>
        <end position="167"/>
    </location>
</feature>